<dbReference type="Pfam" id="PF17757">
    <property type="entry name" value="UvrB_inter"/>
    <property type="match status" value="1"/>
</dbReference>
<dbReference type="PANTHER" id="PTHR24029:SF1">
    <property type="entry name" value="TRANSCRIPTION-REPAIR-COUPLING FACTOR"/>
    <property type="match status" value="1"/>
</dbReference>
<dbReference type="GO" id="GO:0006289">
    <property type="term" value="P:nucleotide-excision repair"/>
    <property type="evidence" value="ECO:0007669"/>
    <property type="project" value="InterPro"/>
</dbReference>
<proteinExistence type="predicted"/>
<evidence type="ECO:0000259" key="3">
    <source>
        <dbReference type="Pfam" id="PF17757"/>
    </source>
</evidence>
<dbReference type="Gene3D" id="3.40.50.11180">
    <property type="match status" value="1"/>
</dbReference>
<dbReference type="SUPFAM" id="SSF52540">
    <property type="entry name" value="P-loop containing nucleoside triphosphate hydrolases"/>
    <property type="match status" value="1"/>
</dbReference>
<dbReference type="InterPro" id="IPR027417">
    <property type="entry name" value="P-loop_NTPase"/>
</dbReference>
<sequence>MNRNLVLGSVPLGSEAFAIAEDFINIDKSILYIACDDREIFYVKSKLKWLLPKTEILIYRSWDQIPYDNVSPSKEIQSERIKTLYNLSNNNKKLIITSVNAIIQKTINKEFLNTNFIEIFINQKIDFNSLIFKLLSLGYERTSVVRDKTEFAIRGSIIDIFIVDHEHPIRIDFFDNKIESIYSFNHITQKRINKLNNKKIIIYTSSELLLNEGS</sequence>
<feature type="domain" description="UvrB interaction" evidence="3">
    <location>
        <begin position="118"/>
        <end position="200"/>
    </location>
</feature>
<organism evidence="4">
    <name type="scientific">marine metagenome</name>
    <dbReference type="NCBI Taxonomy" id="408172"/>
    <lineage>
        <taxon>unclassified sequences</taxon>
        <taxon>metagenomes</taxon>
        <taxon>ecological metagenomes</taxon>
    </lineage>
</organism>
<dbReference type="InterPro" id="IPR004807">
    <property type="entry name" value="UvrB"/>
</dbReference>
<keyword evidence="2" id="KW-0067">ATP-binding</keyword>
<dbReference type="Gene3D" id="3.30.2060.10">
    <property type="entry name" value="Penicillin-binding protein 1b domain"/>
    <property type="match status" value="1"/>
</dbReference>
<reference evidence="4" key="1">
    <citation type="submission" date="2018-05" db="EMBL/GenBank/DDBJ databases">
        <authorList>
            <person name="Lanie J.A."/>
            <person name="Ng W.-L."/>
            <person name="Kazmierczak K.M."/>
            <person name="Andrzejewski T.M."/>
            <person name="Davidsen T.M."/>
            <person name="Wayne K.J."/>
            <person name="Tettelin H."/>
            <person name="Glass J.I."/>
            <person name="Rusch D."/>
            <person name="Podicherti R."/>
            <person name="Tsui H.-C.T."/>
            <person name="Winkler M.E."/>
        </authorList>
    </citation>
    <scope>NUCLEOTIDE SEQUENCE</scope>
</reference>
<dbReference type="EMBL" id="UINC01068580">
    <property type="protein sequence ID" value="SVC01315.1"/>
    <property type="molecule type" value="Genomic_DNA"/>
</dbReference>
<accession>A0A382IPM1</accession>
<gene>
    <name evidence="4" type="ORF">METZ01_LOCUS254169</name>
</gene>
<protein>
    <recommendedName>
        <fullName evidence="3">UvrB interaction domain-containing protein</fullName>
    </recommendedName>
</protein>
<name>A0A382IPM1_9ZZZZ</name>
<dbReference type="GO" id="GO:0003677">
    <property type="term" value="F:DNA binding"/>
    <property type="evidence" value="ECO:0007669"/>
    <property type="project" value="InterPro"/>
</dbReference>
<evidence type="ECO:0000256" key="1">
    <source>
        <dbReference type="ARBA" id="ARBA00022741"/>
    </source>
</evidence>
<dbReference type="PANTHER" id="PTHR24029">
    <property type="entry name" value="UVRABC SYSTEM PROTEIN B"/>
    <property type="match status" value="1"/>
</dbReference>
<evidence type="ECO:0000313" key="4">
    <source>
        <dbReference type="EMBL" id="SVC01315.1"/>
    </source>
</evidence>
<keyword evidence="1" id="KW-0547">Nucleotide-binding</keyword>
<dbReference type="InterPro" id="IPR041471">
    <property type="entry name" value="UvrB_inter"/>
</dbReference>
<evidence type="ECO:0000256" key="2">
    <source>
        <dbReference type="ARBA" id="ARBA00022840"/>
    </source>
</evidence>
<dbReference type="GO" id="GO:0016887">
    <property type="term" value="F:ATP hydrolysis activity"/>
    <property type="evidence" value="ECO:0007669"/>
    <property type="project" value="InterPro"/>
</dbReference>
<dbReference type="GO" id="GO:0009380">
    <property type="term" value="C:excinuclease repair complex"/>
    <property type="evidence" value="ECO:0007669"/>
    <property type="project" value="InterPro"/>
</dbReference>
<dbReference type="AlphaFoldDB" id="A0A382IPM1"/>
<feature type="non-terminal residue" evidence="4">
    <location>
        <position position="214"/>
    </location>
</feature>
<dbReference type="GO" id="GO:0005524">
    <property type="term" value="F:ATP binding"/>
    <property type="evidence" value="ECO:0007669"/>
    <property type="project" value="UniProtKB-KW"/>
</dbReference>